<organism evidence="2 3">
    <name type="scientific">Kocuria aegyptia</name>
    <dbReference type="NCBI Taxonomy" id="330943"/>
    <lineage>
        <taxon>Bacteria</taxon>
        <taxon>Bacillati</taxon>
        <taxon>Actinomycetota</taxon>
        <taxon>Actinomycetes</taxon>
        <taxon>Micrococcales</taxon>
        <taxon>Micrococcaceae</taxon>
        <taxon>Kocuria</taxon>
    </lineage>
</organism>
<dbReference type="EMBL" id="BAAAOA010000027">
    <property type="protein sequence ID" value="GAA1762924.1"/>
    <property type="molecule type" value="Genomic_DNA"/>
</dbReference>
<keyword evidence="1" id="KW-1133">Transmembrane helix</keyword>
<name>A0ABN2KQK1_9MICC</name>
<keyword evidence="1" id="KW-0472">Membrane</keyword>
<feature type="transmembrane region" description="Helical" evidence="1">
    <location>
        <begin position="27"/>
        <end position="48"/>
    </location>
</feature>
<dbReference type="Proteomes" id="UP001501204">
    <property type="component" value="Unassembled WGS sequence"/>
</dbReference>
<gene>
    <name evidence="2" type="ORF">GCM10009767_22160</name>
</gene>
<protein>
    <recommendedName>
        <fullName evidence="4">Integral membrane protein</fullName>
    </recommendedName>
</protein>
<keyword evidence="3" id="KW-1185">Reference proteome</keyword>
<dbReference type="RefSeq" id="WP_344122488.1">
    <property type="nucleotide sequence ID" value="NZ_BAAAOA010000027.1"/>
</dbReference>
<proteinExistence type="predicted"/>
<evidence type="ECO:0000313" key="2">
    <source>
        <dbReference type="EMBL" id="GAA1762924.1"/>
    </source>
</evidence>
<sequence length="54" mass="5662">MAQWLTVAAVMLFVANGAVLALGSHAYGWATLLFAAAAYFAVSTGIVGRPLRQH</sequence>
<keyword evidence="1" id="KW-0812">Transmembrane</keyword>
<accession>A0ABN2KQK1</accession>
<evidence type="ECO:0000256" key="1">
    <source>
        <dbReference type="SAM" id="Phobius"/>
    </source>
</evidence>
<reference evidence="2 3" key="1">
    <citation type="journal article" date="2019" name="Int. J. Syst. Evol. Microbiol.">
        <title>The Global Catalogue of Microorganisms (GCM) 10K type strain sequencing project: providing services to taxonomists for standard genome sequencing and annotation.</title>
        <authorList>
            <consortium name="The Broad Institute Genomics Platform"/>
            <consortium name="The Broad Institute Genome Sequencing Center for Infectious Disease"/>
            <person name="Wu L."/>
            <person name="Ma J."/>
        </authorList>
    </citation>
    <scope>NUCLEOTIDE SEQUENCE [LARGE SCALE GENOMIC DNA]</scope>
    <source>
        <strain evidence="2 3">JCM 14735</strain>
    </source>
</reference>
<evidence type="ECO:0000313" key="3">
    <source>
        <dbReference type="Proteomes" id="UP001501204"/>
    </source>
</evidence>
<comment type="caution">
    <text evidence="2">The sequence shown here is derived from an EMBL/GenBank/DDBJ whole genome shotgun (WGS) entry which is preliminary data.</text>
</comment>
<evidence type="ECO:0008006" key="4">
    <source>
        <dbReference type="Google" id="ProtNLM"/>
    </source>
</evidence>